<name>A0A9P8SLE3_9HYPO</name>
<dbReference type="OrthoDB" id="354304at2759"/>
<dbReference type="CDD" id="cd07067">
    <property type="entry name" value="HP_PGM_like"/>
    <property type="match status" value="1"/>
</dbReference>
<keyword evidence="5" id="KW-1185">Reference proteome</keyword>
<dbReference type="GO" id="GO:0043456">
    <property type="term" value="P:regulation of pentose-phosphate shunt"/>
    <property type="evidence" value="ECO:0007669"/>
    <property type="project" value="TreeGrafter"/>
</dbReference>
<dbReference type="InterPro" id="IPR001345">
    <property type="entry name" value="PG/BPGM_mutase_AS"/>
</dbReference>
<keyword evidence="1" id="KW-0378">Hydrolase</keyword>
<dbReference type="Pfam" id="PF00300">
    <property type="entry name" value="His_Phos_1"/>
    <property type="match status" value="1"/>
</dbReference>
<dbReference type="PROSITE" id="PS00175">
    <property type="entry name" value="PG_MUTASE"/>
    <property type="match status" value="1"/>
</dbReference>
<feature type="binding site" evidence="3">
    <location>
        <begin position="7"/>
        <end position="14"/>
    </location>
    <ligand>
        <name>substrate</name>
    </ligand>
</feature>
<reference evidence="4" key="1">
    <citation type="submission" date="2021-09" db="EMBL/GenBank/DDBJ databases">
        <title>A high-quality genome of the endoparasitic fungus Hirsutella rhossiliensis with a comparison of Hirsutella genomes reveals transposable elements contributing to genome size variation.</title>
        <authorList>
            <person name="Lin R."/>
            <person name="Jiao Y."/>
            <person name="Sun X."/>
            <person name="Ling J."/>
            <person name="Xie B."/>
            <person name="Cheng X."/>
        </authorList>
    </citation>
    <scope>NUCLEOTIDE SEQUENCE</scope>
    <source>
        <strain evidence="4">HR02</strain>
    </source>
</reference>
<dbReference type="GO" id="GO:0045820">
    <property type="term" value="P:negative regulation of glycolytic process"/>
    <property type="evidence" value="ECO:0007669"/>
    <property type="project" value="TreeGrafter"/>
</dbReference>
<organism evidence="4 5">
    <name type="scientific">Hirsutella rhossiliensis</name>
    <dbReference type="NCBI Taxonomy" id="111463"/>
    <lineage>
        <taxon>Eukaryota</taxon>
        <taxon>Fungi</taxon>
        <taxon>Dikarya</taxon>
        <taxon>Ascomycota</taxon>
        <taxon>Pezizomycotina</taxon>
        <taxon>Sordariomycetes</taxon>
        <taxon>Hypocreomycetidae</taxon>
        <taxon>Hypocreales</taxon>
        <taxon>Ophiocordycipitaceae</taxon>
        <taxon>Hirsutella</taxon>
    </lineage>
</organism>
<dbReference type="Proteomes" id="UP000824596">
    <property type="component" value="Unassembled WGS sequence"/>
</dbReference>
<dbReference type="PANTHER" id="PTHR46517:SF1">
    <property type="entry name" value="FRUCTOSE-2,6-BISPHOSPHATASE TIGAR"/>
    <property type="match status" value="1"/>
</dbReference>
<evidence type="ECO:0000256" key="2">
    <source>
        <dbReference type="PIRSR" id="PIRSR613078-1"/>
    </source>
</evidence>
<gene>
    <name evidence="4" type="ORF">HRG_01578</name>
</gene>
<dbReference type="RefSeq" id="XP_044723682.1">
    <property type="nucleotide sequence ID" value="XM_044860049.1"/>
</dbReference>
<protein>
    <submittedName>
        <fullName evidence="4">Histidine phosphatase superfamily (Branch 1) domain-containing protein</fullName>
    </submittedName>
</protein>
<evidence type="ECO:0000313" key="5">
    <source>
        <dbReference type="Proteomes" id="UP000824596"/>
    </source>
</evidence>
<sequence>MRLFLIRHGESVDNAAGVYAGSRDSGLTAHGALQTRRLASSLAQSCAITHILSSPLQRAAKTAGAVCDAQNQVHGATGLTVTLVPELREKDFGSLEGVSFRHGKPNCPDAETAQCVRERVCRFWDEHMLPLLHDEAGTKTDTKCAVVAHGILLRALASLLCENLSTNTAFPPGPERNGLAADSPNSEFLSWSNTGYLEVYMSKRPSAPSGSASSHCDVRLTLWHLRIERVNCVSHLDNLKKTRGGIGSAPFDDSQRTIERFFSSEPKPRTNGS</sequence>
<feature type="binding site" evidence="3">
    <location>
        <position position="58"/>
    </location>
    <ligand>
        <name>substrate</name>
    </ligand>
</feature>
<comment type="caution">
    <text evidence="4">The sequence shown here is derived from an EMBL/GenBank/DDBJ whole genome shotgun (WGS) entry which is preliminary data.</text>
</comment>
<accession>A0A9P8SLE3</accession>
<dbReference type="Gene3D" id="3.40.50.1240">
    <property type="entry name" value="Phosphoglycerate mutase-like"/>
    <property type="match status" value="1"/>
</dbReference>
<dbReference type="InterPro" id="IPR051695">
    <property type="entry name" value="Phosphoglycerate_Mutase"/>
</dbReference>
<dbReference type="PANTHER" id="PTHR46517">
    <property type="entry name" value="FRUCTOSE-2,6-BISPHOSPHATASE TIGAR"/>
    <property type="match status" value="1"/>
</dbReference>
<dbReference type="SMART" id="SM00855">
    <property type="entry name" value="PGAM"/>
    <property type="match status" value="1"/>
</dbReference>
<dbReference type="GeneID" id="68350707"/>
<dbReference type="InterPro" id="IPR029033">
    <property type="entry name" value="His_PPase_superfam"/>
</dbReference>
<proteinExistence type="predicted"/>
<evidence type="ECO:0000256" key="3">
    <source>
        <dbReference type="PIRSR" id="PIRSR613078-2"/>
    </source>
</evidence>
<dbReference type="SUPFAM" id="SSF53254">
    <property type="entry name" value="Phosphoglycerate mutase-like"/>
    <property type="match status" value="1"/>
</dbReference>
<dbReference type="InterPro" id="IPR013078">
    <property type="entry name" value="His_Pase_superF_clade-1"/>
</dbReference>
<feature type="active site" description="Tele-phosphohistidine intermediate" evidence="2">
    <location>
        <position position="8"/>
    </location>
</feature>
<dbReference type="EMBL" id="JAIZPD010000002">
    <property type="protein sequence ID" value="KAH0966169.1"/>
    <property type="molecule type" value="Genomic_DNA"/>
</dbReference>
<dbReference type="GO" id="GO:0004331">
    <property type="term" value="F:fructose-2,6-bisphosphate 2-phosphatase activity"/>
    <property type="evidence" value="ECO:0007669"/>
    <property type="project" value="TreeGrafter"/>
</dbReference>
<evidence type="ECO:0000313" key="4">
    <source>
        <dbReference type="EMBL" id="KAH0966169.1"/>
    </source>
</evidence>
<feature type="active site" description="Proton donor/acceptor" evidence="2">
    <location>
        <position position="89"/>
    </location>
</feature>
<dbReference type="AlphaFoldDB" id="A0A9P8SLE3"/>
<dbReference type="GO" id="GO:0005829">
    <property type="term" value="C:cytosol"/>
    <property type="evidence" value="ECO:0007669"/>
    <property type="project" value="TreeGrafter"/>
</dbReference>
<evidence type="ECO:0000256" key="1">
    <source>
        <dbReference type="ARBA" id="ARBA00022801"/>
    </source>
</evidence>